<name>A0A0B2VSA0_TOXCA</name>
<keyword evidence="3" id="KW-1185">Reference proteome</keyword>
<reference evidence="2 3" key="1">
    <citation type="submission" date="2014-11" db="EMBL/GenBank/DDBJ databases">
        <title>Genetic blueprint of the zoonotic pathogen Toxocara canis.</title>
        <authorList>
            <person name="Zhu X.-Q."/>
            <person name="Korhonen P.K."/>
            <person name="Cai H."/>
            <person name="Young N.D."/>
            <person name="Nejsum P."/>
            <person name="von Samson-Himmelstjerna G."/>
            <person name="Boag P.R."/>
            <person name="Tan P."/>
            <person name="Li Q."/>
            <person name="Min J."/>
            <person name="Yang Y."/>
            <person name="Wang X."/>
            <person name="Fang X."/>
            <person name="Hall R.S."/>
            <person name="Hofmann A."/>
            <person name="Sternberg P.W."/>
            <person name="Jex A.R."/>
            <person name="Gasser R.B."/>
        </authorList>
    </citation>
    <scope>NUCLEOTIDE SEQUENCE [LARGE SCALE GENOMIC DNA]</scope>
    <source>
        <strain evidence="2">PN_DK_2014</strain>
    </source>
</reference>
<dbReference type="AlphaFoldDB" id="A0A0B2VSA0"/>
<dbReference type="OrthoDB" id="6090360at2759"/>
<keyword evidence="1" id="KW-0732">Signal</keyword>
<sequence length="118" mass="13428">MMCSQSSLALQMLRAGIVLLVVIVSLSPPSTLAYEIDKRNNWNKAVGLWGKRSIPSQLLDSGLEKRPQNQWNKLNSLWGKRSSWQTANGLWGKRSSWQTANGLWGKRSLRFEELDGYH</sequence>
<organism evidence="2 3">
    <name type="scientific">Toxocara canis</name>
    <name type="common">Canine roundworm</name>
    <dbReference type="NCBI Taxonomy" id="6265"/>
    <lineage>
        <taxon>Eukaryota</taxon>
        <taxon>Metazoa</taxon>
        <taxon>Ecdysozoa</taxon>
        <taxon>Nematoda</taxon>
        <taxon>Chromadorea</taxon>
        <taxon>Rhabditida</taxon>
        <taxon>Spirurina</taxon>
        <taxon>Ascaridomorpha</taxon>
        <taxon>Ascaridoidea</taxon>
        <taxon>Toxocaridae</taxon>
        <taxon>Toxocara</taxon>
    </lineage>
</organism>
<accession>A0A0B2VSA0</accession>
<proteinExistence type="predicted"/>
<gene>
    <name evidence="2" type="ORF">Tcan_11366</name>
</gene>
<dbReference type="STRING" id="6265.A0A0B2VSA0"/>
<dbReference type="EMBL" id="JPKZ01001124">
    <property type="protein sequence ID" value="KHN83875.1"/>
    <property type="molecule type" value="Genomic_DNA"/>
</dbReference>
<evidence type="ECO:0000313" key="2">
    <source>
        <dbReference type="EMBL" id="KHN83875.1"/>
    </source>
</evidence>
<dbReference type="Proteomes" id="UP000031036">
    <property type="component" value="Unassembled WGS sequence"/>
</dbReference>
<evidence type="ECO:0000256" key="1">
    <source>
        <dbReference type="SAM" id="SignalP"/>
    </source>
</evidence>
<evidence type="ECO:0000313" key="3">
    <source>
        <dbReference type="Proteomes" id="UP000031036"/>
    </source>
</evidence>
<protein>
    <submittedName>
        <fullName evidence="2">Uncharacterized protein</fullName>
    </submittedName>
</protein>
<feature type="chain" id="PRO_5002077552" evidence="1">
    <location>
        <begin position="34"/>
        <end position="118"/>
    </location>
</feature>
<comment type="caution">
    <text evidence="2">The sequence shown here is derived from an EMBL/GenBank/DDBJ whole genome shotgun (WGS) entry which is preliminary data.</text>
</comment>
<feature type="signal peptide" evidence="1">
    <location>
        <begin position="1"/>
        <end position="33"/>
    </location>
</feature>